<gene>
    <name evidence="2" type="ORF">GCM10009102_34760</name>
</gene>
<organism evidence="2 3">
    <name type="scientific">Sphingomonas insulae</name>
    <dbReference type="NCBI Taxonomy" id="424800"/>
    <lineage>
        <taxon>Bacteria</taxon>
        <taxon>Pseudomonadati</taxon>
        <taxon>Pseudomonadota</taxon>
        <taxon>Alphaproteobacteria</taxon>
        <taxon>Sphingomonadales</taxon>
        <taxon>Sphingomonadaceae</taxon>
        <taxon>Sphingomonas</taxon>
    </lineage>
</organism>
<keyword evidence="3" id="KW-1185">Reference proteome</keyword>
<dbReference type="RefSeq" id="WP_163957084.1">
    <property type="nucleotide sequence ID" value="NZ_BAAAES010000026.1"/>
</dbReference>
<feature type="transmembrane region" description="Helical" evidence="1">
    <location>
        <begin position="21"/>
        <end position="44"/>
    </location>
</feature>
<evidence type="ECO:0000313" key="3">
    <source>
        <dbReference type="Proteomes" id="UP001500238"/>
    </source>
</evidence>
<keyword evidence="1" id="KW-1133">Transmembrane helix</keyword>
<evidence type="ECO:0000313" key="2">
    <source>
        <dbReference type="EMBL" id="GAA0679219.1"/>
    </source>
</evidence>
<keyword evidence="1" id="KW-0472">Membrane</keyword>
<comment type="caution">
    <text evidence="2">The sequence shown here is derived from an EMBL/GenBank/DDBJ whole genome shotgun (WGS) entry which is preliminary data.</text>
</comment>
<accession>A0ABN1I134</accession>
<name>A0ABN1I134_9SPHN</name>
<sequence>MTRKTHDRGGWFAPKRFGYGAGLPIAWQGWVVYAAYVAVIAAASTAGRRWSPAIVVPATLLLILVCRRHTRGGWRWRTGAGD</sequence>
<evidence type="ECO:0000256" key="1">
    <source>
        <dbReference type="SAM" id="Phobius"/>
    </source>
</evidence>
<protein>
    <submittedName>
        <fullName evidence="2">Uncharacterized protein</fullName>
    </submittedName>
</protein>
<dbReference type="Proteomes" id="UP001500238">
    <property type="component" value="Unassembled WGS sequence"/>
</dbReference>
<dbReference type="EMBL" id="BAAAES010000026">
    <property type="protein sequence ID" value="GAA0679219.1"/>
    <property type="molecule type" value="Genomic_DNA"/>
</dbReference>
<feature type="transmembrane region" description="Helical" evidence="1">
    <location>
        <begin position="50"/>
        <end position="67"/>
    </location>
</feature>
<reference evidence="2 3" key="1">
    <citation type="journal article" date="2019" name="Int. J. Syst. Evol. Microbiol.">
        <title>The Global Catalogue of Microorganisms (GCM) 10K type strain sequencing project: providing services to taxonomists for standard genome sequencing and annotation.</title>
        <authorList>
            <consortium name="The Broad Institute Genomics Platform"/>
            <consortium name="The Broad Institute Genome Sequencing Center for Infectious Disease"/>
            <person name="Wu L."/>
            <person name="Ma J."/>
        </authorList>
    </citation>
    <scope>NUCLEOTIDE SEQUENCE [LARGE SCALE GENOMIC DNA]</scope>
    <source>
        <strain evidence="2 3">JCM 14603</strain>
    </source>
</reference>
<keyword evidence="1" id="KW-0812">Transmembrane</keyword>
<proteinExistence type="predicted"/>